<keyword evidence="2" id="KW-1185">Reference proteome</keyword>
<gene>
    <name evidence="1" type="ORF">NFIA_018570</name>
</gene>
<name>A1D413_NEOFI</name>
<accession>A1D413</accession>
<dbReference type="VEuPathDB" id="FungiDB:NFIA_018570"/>
<dbReference type="AlphaFoldDB" id="A1D413"/>
<dbReference type="Proteomes" id="UP000006702">
    <property type="component" value="Unassembled WGS sequence"/>
</dbReference>
<protein>
    <submittedName>
        <fullName evidence="1">Uncharacterized protein</fullName>
    </submittedName>
</protein>
<proteinExistence type="predicted"/>
<organism evidence="1 2">
    <name type="scientific">Neosartorya fischeri (strain ATCC 1020 / DSM 3700 / CBS 544.65 / FGSC A1164 / JCM 1740 / NRRL 181 / WB 181)</name>
    <name type="common">Aspergillus fischerianus</name>
    <dbReference type="NCBI Taxonomy" id="331117"/>
    <lineage>
        <taxon>Eukaryota</taxon>
        <taxon>Fungi</taxon>
        <taxon>Dikarya</taxon>
        <taxon>Ascomycota</taxon>
        <taxon>Pezizomycotina</taxon>
        <taxon>Eurotiomycetes</taxon>
        <taxon>Eurotiomycetidae</taxon>
        <taxon>Eurotiales</taxon>
        <taxon>Aspergillaceae</taxon>
        <taxon>Aspergillus</taxon>
        <taxon>Aspergillus subgen. Fumigati</taxon>
    </lineage>
</organism>
<dbReference type="RefSeq" id="XP_001265053.1">
    <property type="nucleotide sequence ID" value="XM_001265052.1"/>
</dbReference>
<reference evidence="2" key="1">
    <citation type="journal article" date="2008" name="PLoS Genet.">
        <title>Genomic islands in the pathogenic filamentous fungus Aspergillus fumigatus.</title>
        <authorList>
            <person name="Fedorova N.D."/>
            <person name="Khaldi N."/>
            <person name="Joardar V.S."/>
            <person name="Maiti R."/>
            <person name="Amedeo P."/>
            <person name="Anderson M.J."/>
            <person name="Crabtree J."/>
            <person name="Silva J.C."/>
            <person name="Badger J.H."/>
            <person name="Albarraq A."/>
            <person name="Angiuoli S."/>
            <person name="Bussey H."/>
            <person name="Bowyer P."/>
            <person name="Cotty P.J."/>
            <person name="Dyer P.S."/>
            <person name="Egan A."/>
            <person name="Galens K."/>
            <person name="Fraser-Liggett C.M."/>
            <person name="Haas B.J."/>
            <person name="Inman J.M."/>
            <person name="Kent R."/>
            <person name="Lemieux S."/>
            <person name="Malavazi I."/>
            <person name="Orvis J."/>
            <person name="Roemer T."/>
            <person name="Ronning C.M."/>
            <person name="Sundaram J.P."/>
            <person name="Sutton G."/>
            <person name="Turner G."/>
            <person name="Venter J.C."/>
            <person name="White O.R."/>
            <person name="Whitty B.R."/>
            <person name="Youngman P."/>
            <person name="Wolfe K.H."/>
            <person name="Goldman G.H."/>
            <person name="Wortman J.R."/>
            <person name="Jiang B."/>
            <person name="Denning D.W."/>
            <person name="Nierman W.C."/>
        </authorList>
    </citation>
    <scope>NUCLEOTIDE SEQUENCE [LARGE SCALE GENOMIC DNA]</scope>
    <source>
        <strain evidence="2">ATCC 1020 / DSM 3700 / CBS 544.65 / FGSC A1164 / JCM 1740 / NRRL 181 / WB 181</strain>
    </source>
</reference>
<dbReference type="HOGENOM" id="CLU_2638638_0_0_1"/>
<dbReference type="KEGG" id="nfi:NFIA_018570"/>
<sequence>MDRITEDLPYEIQGDTKVDEDSYRSHNTPQLRAVLGNVNDLGIAKLWKSQEVIISNHVRGNDLEISGGAAQGRTTLF</sequence>
<dbReference type="GeneID" id="4591722"/>
<dbReference type="EMBL" id="DS027688">
    <property type="protein sequence ID" value="EAW23156.1"/>
    <property type="molecule type" value="Genomic_DNA"/>
</dbReference>
<evidence type="ECO:0000313" key="2">
    <source>
        <dbReference type="Proteomes" id="UP000006702"/>
    </source>
</evidence>
<evidence type="ECO:0000313" key="1">
    <source>
        <dbReference type="EMBL" id="EAW23156.1"/>
    </source>
</evidence>